<dbReference type="PANTHER" id="PTHR28008">
    <property type="entry name" value="DOMAIN PROTEIN, PUTATIVE (AFU_ORTHOLOGUE AFUA_3G10980)-RELATED"/>
    <property type="match status" value="1"/>
</dbReference>
<dbReference type="Proteomes" id="UP000195981">
    <property type="component" value="Unassembled WGS sequence"/>
</dbReference>
<name>A0A1X6WYG1_9MICO</name>
<evidence type="ECO:0000313" key="3">
    <source>
        <dbReference type="Proteomes" id="UP000195981"/>
    </source>
</evidence>
<feature type="transmembrane region" description="Helical" evidence="1">
    <location>
        <begin position="12"/>
        <end position="32"/>
    </location>
</feature>
<gene>
    <name evidence="2" type="ORF">FM110_06005</name>
</gene>
<evidence type="ECO:0000313" key="2">
    <source>
        <dbReference type="EMBL" id="SLM90995.1"/>
    </source>
</evidence>
<feature type="transmembrane region" description="Helical" evidence="1">
    <location>
        <begin position="52"/>
        <end position="74"/>
    </location>
</feature>
<keyword evidence="1" id="KW-0812">Transmembrane</keyword>
<evidence type="ECO:0008006" key="4">
    <source>
        <dbReference type="Google" id="ProtNLM"/>
    </source>
</evidence>
<accession>A0A1X6WYG1</accession>
<sequence length="155" mass="15922">MSGRLRTVASRVPEVAVRTALLLLAAVLNIGFYLPEVPAAPGGVDVPGTDKAFHAGVFALTVWGLGRVLAPPAALSPSGRPRRFPIGWVVLGCLVHAVVIELVQGALLAGRSVSVADVAADAVGIAVGVGLWALERRLRGPGSRPSPQRSISRAA</sequence>
<dbReference type="PANTHER" id="PTHR28008:SF1">
    <property type="entry name" value="DOMAIN PROTEIN, PUTATIVE (AFU_ORTHOLOGUE AFUA_3G10980)-RELATED"/>
    <property type="match status" value="1"/>
</dbReference>
<organism evidence="2 3">
    <name type="scientific">Brachybacterium nesterenkovii</name>
    <dbReference type="NCBI Taxonomy" id="47847"/>
    <lineage>
        <taxon>Bacteria</taxon>
        <taxon>Bacillati</taxon>
        <taxon>Actinomycetota</taxon>
        <taxon>Actinomycetes</taxon>
        <taxon>Micrococcales</taxon>
        <taxon>Dermabacteraceae</taxon>
        <taxon>Brachybacterium</taxon>
    </lineage>
</organism>
<proteinExistence type="predicted"/>
<keyword evidence="1" id="KW-0472">Membrane</keyword>
<evidence type="ECO:0000256" key="1">
    <source>
        <dbReference type="SAM" id="Phobius"/>
    </source>
</evidence>
<protein>
    <recommendedName>
        <fullName evidence="4">VanZ-like domain-containing protein</fullName>
    </recommendedName>
</protein>
<keyword evidence="1" id="KW-1133">Transmembrane helix</keyword>
<feature type="transmembrane region" description="Helical" evidence="1">
    <location>
        <begin position="113"/>
        <end position="134"/>
    </location>
</feature>
<reference evidence="2 3" key="1">
    <citation type="submission" date="2017-02" db="EMBL/GenBank/DDBJ databases">
        <authorList>
            <person name="Peterson S.W."/>
        </authorList>
    </citation>
    <scope>NUCLEOTIDE SEQUENCE [LARGE SCALE GENOMIC DNA]</scope>
    <source>
        <strain evidence="2 3">CIP104813</strain>
    </source>
</reference>
<dbReference type="EMBL" id="FWFG01000052">
    <property type="protein sequence ID" value="SLM90995.1"/>
    <property type="molecule type" value="Genomic_DNA"/>
</dbReference>
<feature type="transmembrane region" description="Helical" evidence="1">
    <location>
        <begin position="86"/>
        <end position="107"/>
    </location>
</feature>
<keyword evidence="3" id="KW-1185">Reference proteome</keyword>
<dbReference type="AlphaFoldDB" id="A0A1X6WYG1"/>
<dbReference type="OrthoDB" id="4793695at2"/>
<dbReference type="RefSeq" id="WP_143276286.1">
    <property type="nucleotide sequence ID" value="NZ_FWFG01000052.1"/>
</dbReference>